<evidence type="ECO:0000313" key="3">
    <source>
        <dbReference type="Proteomes" id="UP000187609"/>
    </source>
</evidence>
<feature type="non-terminal residue" evidence="2">
    <location>
        <position position="138"/>
    </location>
</feature>
<proteinExistence type="predicted"/>
<protein>
    <submittedName>
        <fullName evidence="2">Uncharacterized protein</fullName>
    </submittedName>
</protein>
<evidence type="ECO:0000256" key="1">
    <source>
        <dbReference type="SAM" id="MobiDB-lite"/>
    </source>
</evidence>
<organism evidence="2 3">
    <name type="scientific">Nicotiana attenuata</name>
    <name type="common">Coyote tobacco</name>
    <dbReference type="NCBI Taxonomy" id="49451"/>
    <lineage>
        <taxon>Eukaryota</taxon>
        <taxon>Viridiplantae</taxon>
        <taxon>Streptophyta</taxon>
        <taxon>Embryophyta</taxon>
        <taxon>Tracheophyta</taxon>
        <taxon>Spermatophyta</taxon>
        <taxon>Magnoliopsida</taxon>
        <taxon>eudicotyledons</taxon>
        <taxon>Gunneridae</taxon>
        <taxon>Pentapetalae</taxon>
        <taxon>asterids</taxon>
        <taxon>lamiids</taxon>
        <taxon>Solanales</taxon>
        <taxon>Solanaceae</taxon>
        <taxon>Nicotianoideae</taxon>
        <taxon>Nicotianeae</taxon>
        <taxon>Nicotiana</taxon>
    </lineage>
</organism>
<dbReference type="AlphaFoldDB" id="A0A1J6JSR3"/>
<feature type="region of interest" description="Disordered" evidence="1">
    <location>
        <begin position="73"/>
        <end position="93"/>
    </location>
</feature>
<accession>A0A1J6JSR3</accession>
<dbReference type="EMBL" id="MJEQ01004919">
    <property type="protein sequence ID" value="OIT20778.1"/>
    <property type="molecule type" value="Genomic_DNA"/>
</dbReference>
<keyword evidence="3" id="KW-1185">Reference proteome</keyword>
<gene>
    <name evidence="2" type="ORF">A4A49_57008</name>
</gene>
<dbReference type="Gramene" id="OIT20778">
    <property type="protein sequence ID" value="OIT20778"/>
    <property type="gene ID" value="A4A49_57008"/>
</dbReference>
<reference evidence="2" key="1">
    <citation type="submission" date="2016-11" db="EMBL/GenBank/DDBJ databases">
        <title>The genome of Nicotiana attenuata.</title>
        <authorList>
            <person name="Xu S."/>
            <person name="Brockmoeller T."/>
            <person name="Gaquerel E."/>
            <person name="Navarro A."/>
            <person name="Kuhl H."/>
            <person name="Gase K."/>
            <person name="Ling Z."/>
            <person name="Zhou W."/>
            <person name="Kreitzer C."/>
            <person name="Stanke M."/>
            <person name="Tang H."/>
            <person name="Lyons E."/>
            <person name="Pandey P."/>
            <person name="Pandey S.P."/>
            <person name="Timmermann B."/>
            <person name="Baldwin I.T."/>
        </authorList>
    </citation>
    <scope>NUCLEOTIDE SEQUENCE [LARGE SCALE GENOMIC DNA]</scope>
    <source>
        <strain evidence="2">UT</strain>
    </source>
</reference>
<dbReference type="Proteomes" id="UP000187609">
    <property type="component" value="Unassembled WGS sequence"/>
</dbReference>
<dbReference type="SMR" id="A0A1J6JSR3"/>
<feature type="compositionally biased region" description="Acidic residues" evidence="1">
    <location>
        <begin position="73"/>
        <end position="88"/>
    </location>
</feature>
<sequence length="138" mass="15782">MKERKQAEEKTLPKRVKGVAKKAVLPLGSVTLGGRIPIMGEAALEKDLEESKKKKKNKGRFRLINEYDVEEVDLVSEDEEEEGEEEEEEKMREKIASLKEENRRLKDEMKKEQEASAIRFDRLLGLIHGESSSSKEPG</sequence>
<comment type="caution">
    <text evidence="2">The sequence shown here is derived from an EMBL/GenBank/DDBJ whole genome shotgun (WGS) entry which is preliminary data.</text>
</comment>
<name>A0A1J6JSR3_NICAT</name>
<evidence type="ECO:0000313" key="2">
    <source>
        <dbReference type="EMBL" id="OIT20778.1"/>
    </source>
</evidence>